<reference evidence="1" key="1">
    <citation type="journal article" date="2014" name="Int. J. Syst. Evol. Microbiol.">
        <title>Complete genome sequence of Corynebacterium casei LMG S-19264T (=DSM 44701T), isolated from a smear-ripened cheese.</title>
        <authorList>
            <consortium name="US DOE Joint Genome Institute (JGI-PGF)"/>
            <person name="Walter F."/>
            <person name="Albersmeier A."/>
            <person name="Kalinowski J."/>
            <person name="Ruckert C."/>
        </authorList>
    </citation>
    <scope>NUCLEOTIDE SEQUENCE</scope>
    <source>
        <strain evidence="1">CGMCC 4.5737</strain>
    </source>
</reference>
<dbReference type="Proteomes" id="UP000637578">
    <property type="component" value="Unassembled WGS sequence"/>
</dbReference>
<accession>A0A8J3CCY5</accession>
<organism evidence="1 2">
    <name type="scientific">Longimycelium tulufanense</name>
    <dbReference type="NCBI Taxonomy" id="907463"/>
    <lineage>
        <taxon>Bacteria</taxon>
        <taxon>Bacillati</taxon>
        <taxon>Actinomycetota</taxon>
        <taxon>Actinomycetes</taxon>
        <taxon>Pseudonocardiales</taxon>
        <taxon>Pseudonocardiaceae</taxon>
        <taxon>Longimycelium</taxon>
    </lineage>
</organism>
<comment type="caution">
    <text evidence="1">The sequence shown here is derived from an EMBL/GenBank/DDBJ whole genome shotgun (WGS) entry which is preliminary data.</text>
</comment>
<evidence type="ECO:0000313" key="2">
    <source>
        <dbReference type="Proteomes" id="UP000637578"/>
    </source>
</evidence>
<dbReference type="RefSeq" id="WP_189061158.1">
    <property type="nucleotide sequence ID" value="NZ_BMMK01000035.1"/>
</dbReference>
<evidence type="ECO:0000313" key="1">
    <source>
        <dbReference type="EMBL" id="GGM75791.1"/>
    </source>
</evidence>
<dbReference type="AlphaFoldDB" id="A0A8J3CCY5"/>
<sequence length="55" mass="6075">MTENTGCRICSCRTAESLCAGCRADRDAALTTAQQDAARECQRRTGKPCTHTHMW</sequence>
<dbReference type="EMBL" id="BMMK01000035">
    <property type="protein sequence ID" value="GGM75791.1"/>
    <property type="molecule type" value="Genomic_DNA"/>
</dbReference>
<protein>
    <submittedName>
        <fullName evidence="1">Uncharacterized protein</fullName>
    </submittedName>
</protein>
<proteinExistence type="predicted"/>
<keyword evidence="2" id="KW-1185">Reference proteome</keyword>
<reference evidence="1" key="2">
    <citation type="submission" date="2020-09" db="EMBL/GenBank/DDBJ databases">
        <authorList>
            <person name="Sun Q."/>
            <person name="Zhou Y."/>
        </authorList>
    </citation>
    <scope>NUCLEOTIDE SEQUENCE</scope>
    <source>
        <strain evidence="1">CGMCC 4.5737</strain>
    </source>
</reference>
<name>A0A8J3CCY5_9PSEU</name>
<gene>
    <name evidence="1" type="ORF">GCM10012275_53150</name>
</gene>